<dbReference type="Pfam" id="PF08814">
    <property type="entry name" value="XisH"/>
    <property type="match status" value="1"/>
</dbReference>
<dbReference type="Gene3D" id="3.40.1350.10">
    <property type="match status" value="1"/>
</dbReference>
<sequence>MPTRDRIHDTVKQALIKDGWEITDDPYIIDYGERILYADLGIADGRQINGKFLGVQSGKSRIIIEIKEFRGRSKIADLEQAIGQYVLYRLLLAKIAPSREIYLAVPTTVYEEIFSEEIGQVVINDLPMKLLVVQLETEEVKQWIPLPNTGKFSSR</sequence>
<accession>A0AAE3KV54</accession>
<dbReference type="InterPro" id="IPR011335">
    <property type="entry name" value="Restrct_endonuc-II-like"/>
</dbReference>
<evidence type="ECO:0000313" key="1">
    <source>
        <dbReference type="EMBL" id="MCP2732227.1"/>
    </source>
</evidence>
<dbReference type="InterPro" id="IPR014919">
    <property type="entry name" value="XisH"/>
</dbReference>
<keyword evidence="2" id="KW-1185">Reference proteome</keyword>
<dbReference type="GO" id="GO:0003676">
    <property type="term" value="F:nucleic acid binding"/>
    <property type="evidence" value="ECO:0007669"/>
    <property type="project" value="InterPro"/>
</dbReference>
<protein>
    <submittedName>
        <fullName evidence="1">XisH family protein</fullName>
    </submittedName>
</protein>
<dbReference type="SUPFAM" id="SSF52980">
    <property type="entry name" value="Restriction endonuclease-like"/>
    <property type="match status" value="1"/>
</dbReference>
<name>A0AAE3KV54_9CYAN</name>
<evidence type="ECO:0000313" key="2">
    <source>
        <dbReference type="Proteomes" id="UP001204953"/>
    </source>
</evidence>
<dbReference type="InterPro" id="IPR011856">
    <property type="entry name" value="tRNA_endonuc-like_dom_sf"/>
</dbReference>
<gene>
    <name evidence="1" type="ORF">NJ959_27735</name>
</gene>
<dbReference type="Proteomes" id="UP001204953">
    <property type="component" value="Unassembled WGS sequence"/>
</dbReference>
<proteinExistence type="predicted"/>
<reference evidence="1" key="1">
    <citation type="submission" date="2022-06" db="EMBL/GenBank/DDBJ databases">
        <title>New cyanobacteria of genus Symplocastrum in benthos of Lake Baikal.</title>
        <authorList>
            <person name="Sorokovikova E."/>
            <person name="Tikhonova I."/>
            <person name="Krasnopeev A."/>
            <person name="Evseev P."/>
            <person name="Gladkikh A."/>
            <person name="Belykh O."/>
        </authorList>
    </citation>
    <scope>NUCLEOTIDE SEQUENCE</scope>
    <source>
        <strain evidence="1">BBK-W-15</strain>
    </source>
</reference>
<organism evidence="1 2">
    <name type="scientific">Limnofasciculus baicalensis BBK-W-15</name>
    <dbReference type="NCBI Taxonomy" id="2699891"/>
    <lineage>
        <taxon>Bacteria</taxon>
        <taxon>Bacillati</taxon>
        <taxon>Cyanobacteriota</taxon>
        <taxon>Cyanophyceae</taxon>
        <taxon>Coleofasciculales</taxon>
        <taxon>Coleofasciculaceae</taxon>
        <taxon>Limnofasciculus</taxon>
        <taxon>Limnofasciculus baicalensis</taxon>
    </lineage>
</organism>
<dbReference type="CDD" id="cd22366">
    <property type="entry name" value="XisH-like"/>
    <property type="match status" value="1"/>
</dbReference>
<dbReference type="RefSeq" id="WP_254014951.1">
    <property type="nucleotide sequence ID" value="NZ_JAMZMM010000515.1"/>
</dbReference>
<comment type="caution">
    <text evidence="1">The sequence shown here is derived from an EMBL/GenBank/DDBJ whole genome shotgun (WGS) entry which is preliminary data.</text>
</comment>
<dbReference type="AlphaFoldDB" id="A0AAE3KV54"/>
<dbReference type="EMBL" id="JAMZMM010000515">
    <property type="protein sequence ID" value="MCP2732227.1"/>
    <property type="molecule type" value="Genomic_DNA"/>
</dbReference>